<dbReference type="SMART" id="SM00320">
    <property type="entry name" value="WD40"/>
    <property type="match status" value="1"/>
</dbReference>
<feature type="region of interest" description="Disordered" evidence="1">
    <location>
        <begin position="101"/>
        <end position="125"/>
    </location>
</feature>
<dbReference type="InterPro" id="IPR015943">
    <property type="entry name" value="WD40/YVTN_repeat-like_dom_sf"/>
</dbReference>
<dbReference type="Proteomes" id="UP001212841">
    <property type="component" value="Unassembled WGS sequence"/>
</dbReference>
<accession>A0AAD5SRY8</accession>
<evidence type="ECO:0000313" key="2">
    <source>
        <dbReference type="EMBL" id="KAJ3057329.1"/>
    </source>
</evidence>
<feature type="non-terminal residue" evidence="2">
    <location>
        <position position="1"/>
    </location>
</feature>
<feature type="compositionally biased region" description="Basic and acidic residues" evidence="1">
    <location>
        <begin position="102"/>
        <end position="117"/>
    </location>
</feature>
<keyword evidence="3" id="KW-1185">Reference proteome</keyword>
<protein>
    <submittedName>
        <fullName evidence="2">Uncharacterized protein</fullName>
    </submittedName>
</protein>
<name>A0AAD5SRY8_9FUNG</name>
<dbReference type="SUPFAM" id="SSF50978">
    <property type="entry name" value="WD40 repeat-like"/>
    <property type="match status" value="1"/>
</dbReference>
<dbReference type="InterPro" id="IPR001680">
    <property type="entry name" value="WD40_rpt"/>
</dbReference>
<evidence type="ECO:0000313" key="3">
    <source>
        <dbReference type="Proteomes" id="UP001212841"/>
    </source>
</evidence>
<dbReference type="AlphaFoldDB" id="A0AAD5SRY8"/>
<dbReference type="EMBL" id="JADGJD010000006">
    <property type="protein sequence ID" value="KAJ3057329.1"/>
    <property type="molecule type" value="Genomic_DNA"/>
</dbReference>
<comment type="caution">
    <text evidence="2">The sequence shown here is derived from an EMBL/GenBank/DDBJ whole genome shotgun (WGS) entry which is preliminary data.</text>
</comment>
<evidence type="ECO:0000256" key="1">
    <source>
        <dbReference type="SAM" id="MobiDB-lite"/>
    </source>
</evidence>
<organism evidence="2 3">
    <name type="scientific">Rhizophlyctis rosea</name>
    <dbReference type="NCBI Taxonomy" id="64517"/>
    <lineage>
        <taxon>Eukaryota</taxon>
        <taxon>Fungi</taxon>
        <taxon>Fungi incertae sedis</taxon>
        <taxon>Chytridiomycota</taxon>
        <taxon>Chytridiomycota incertae sedis</taxon>
        <taxon>Chytridiomycetes</taxon>
        <taxon>Rhizophlyctidales</taxon>
        <taxon>Rhizophlyctidaceae</taxon>
        <taxon>Rhizophlyctis</taxon>
    </lineage>
</organism>
<sequence length="209" mass="22511">FAPPYLVAACGDNRIRVYVFAEGKRHGAEEGGVKEMAGGVSGVETWSVKRKRNRKLIHVATLYAHTAAVTAVDVDSHGKMITCGLDGIKIWELPNLSSIGGRRGEVKGKGKAAEHETSTQSDSDWGVNETDVEWLMRTMPEEPVVTMPVGKDREEKEQAPDEPAHQNMVAWVGFDEGKIVGVRSNGGGSGAGGRAAMNGGVRIFSFFEE</sequence>
<dbReference type="Pfam" id="PF25499">
    <property type="entry name" value="Beta-prop_pof12"/>
    <property type="match status" value="1"/>
</dbReference>
<gene>
    <name evidence="2" type="ORF">HK097_009282</name>
</gene>
<dbReference type="InterPro" id="IPR036322">
    <property type="entry name" value="WD40_repeat_dom_sf"/>
</dbReference>
<reference evidence="2" key="1">
    <citation type="submission" date="2020-05" db="EMBL/GenBank/DDBJ databases">
        <title>Phylogenomic resolution of chytrid fungi.</title>
        <authorList>
            <person name="Stajich J.E."/>
            <person name="Amses K."/>
            <person name="Simmons R."/>
            <person name="Seto K."/>
            <person name="Myers J."/>
            <person name="Bonds A."/>
            <person name="Quandt C.A."/>
            <person name="Barry K."/>
            <person name="Liu P."/>
            <person name="Grigoriev I."/>
            <person name="Longcore J.E."/>
            <person name="James T.Y."/>
        </authorList>
    </citation>
    <scope>NUCLEOTIDE SEQUENCE</scope>
    <source>
        <strain evidence="2">JEL0318</strain>
    </source>
</reference>
<dbReference type="Gene3D" id="2.130.10.10">
    <property type="entry name" value="YVTN repeat-like/Quinoprotein amine dehydrogenase"/>
    <property type="match status" value="1"/>
</dbReference>
<proteinExistence type="predicted"/>